<evidence type="ECO:0000313" key="3">
    <source>
        <dbReference type="Proteomes" id="UP001530377"/>
    </source>
</evidence>
<reference evidence="2 3" key="1">
    <citation type="submission" date="2024-10" db="EMBL/GenBank/DDBJ databases">
        <title>Updated reference genomes for cyclostephanoid diatoms.</title>
        <authorList>
            <person name="Roberts W.R."/>
            <person name="Alverson A.J."/>
        </authorList>
    </citation>
    <scope>NUCLEOTIDE SEQUENCE [LARGE SCALE GENOMIC DNA]</scope>
    <source>
        <strain evidence="2 3">AJA228-03</strain>
    </source>
</reference>
<dbReference type="SMART" id="SM00698">
    <property type="entry name" value="MORN"/>
    <property type="match status" value="2"/>
</dbReference>
<protein>
    <submittedName>
        <fullName evidence="2">Uncharacterized protein</fullName>
    </submittedName>
</protein>
<evidence type="ECO:0000313" key="2">
    <source>
        <dbReference type="EMBL" id="KAL3817788.1"/>
    </source>
</evidence>
<dbReference type="Proteomes" id="UP001530377">
    <property type="component" value="Unassembled WGS sequence"/>
</dbReference>
<dbReference type="SUPFAM" id="SSF82185">
    <property type="entry name" value="Histone H3 K4-specific methyltransferase SET7/9 N-terminal domain"/>
    <property type="match status" value="1"/>
</dbReference>
<keyword evidence="1" id="KW-0677">Repeat</keyword>
<dbReference type="EMBL" id="JALLPB020000091">
    <property type="protein sequence ID" value="KAL3817788.1"/>
    <property type="molecule type" value="Genomic_DNA"/>
</dbReference>
<dbReference type="Pfam" id="PF02493">
    <property type="entry name" value="MORN"/>
    <property type="match status" value="3"/>
</dbReference>
<accession>A0ABD3RZZ9</accession>
<keyword evidence="3" id="KW-1185">Reference proteome</keyword>
<evidence type="ECO:0000256" key="1">
    <source>
        <dbReference type="ARBA" id="ARBA00022737"/>
    </source>
</evidence>
<organism evidence="2 3">
    <name type="scientific">Cyclostephanos tholiformis</name>
    <dbReference type="NCBI Taxonomy" id="382380"/>
    <lineage>
        <taxon>Eukaryota</taxon>
        <taxon>Sar</taxon>
        <taxon>Stramenopiles</taxon>
        <taxon>Ochrophyta</taxon>
        <taxon>Bacillariophyta</taxon>
        <taxon>Coscinodiscophyceae</taxon>
        <taxon>Thalassiosirophycidae</taxon>
        <taxon>Stephanodiscales</taxon>
        <taxon>Stephanodiscaceae</taxon>
        <taxon>Cyclostephanos</taxon>
    </lineage>
</organism>
<sequence length="249" mass="27736">MTTDDGPSPPAPLPIVRKVRIARCDPNRNIKPGWYDGPVDVYGNRHGYGITRHDDGTEYEGQYVNDVMSGFHGRYSLAPRHKLVMVQRDDHSLDHDNANVARTIMRLIEVRYVGSFRNDVPHGVGTTITRTTDYYPNDATRGQERQIPPEIRSVVVTHDVGVHDSSRNEAVGEGVRVVYTSRATIDRLIDGGRTIKTTAATWEKSCYRLMHGRDVNLRVADEYAAWIVQCMGATFPGPPHGQAGWGGIA</sequence>
<proteinExistence type="predicted"/>
<comment type="caution">
    <text evidence="2">The sequence shown here is derived from an EMBL/GenBank/DDBJ whole genome shotgun (WGS) entry which is preliminary data.</text>
</comment>
<dbReference type="AlphaFoldDB" id="A0ABD3RZZ9"/>
<name>A0ABD3RZZ9_9STRA</name>
<gene>
    <name evidence="2" type="ORF">ACHAXA_005821</name>
</gene>
<dbReference type="InterPro" id="IPR003409">
    <property type="entry name" value="MORN"/>
</dbReference>